<name>A0A6M4A995_9BURK</name>
<dbReference type="AlphaFoldDB" id="A0A6M4A995"/>
<organism evidence="1 2">
    <name type="scientific">Undibacterium piscinae</name>
    <dbReference type="NCBI Taxonomy" id="2495591"/>
    <lineage>
        <taxon>Bacteria</taxon>
        <taxon>Pseudomonadati</taxon>
        <taxon>Pseudomonadota</taxon>
        <taxon>Betaproteobacteria</taxon>
        <taxon>Burkholderiales</taxon>
        <taxon>Oxalobacteraceae</taxon>
        <taxon>Undibacterium</taxon>
    </lineage>
</organism>
<proteinExistence type="predicted"/>
<dbReference type="KEGG" id="upi:EJG51_013020"/>
<dbReference type="Proteomes" id="UP000274350">
    <property type="component" value="Chromosome"/>
</dbReference>
<keyword evidence="2" id="KW-1185">Reference proteome</keyword>
<sequence>MGKQNFLKFFIGMHSKAHIRCGLQANIVPAGAWGLRSRIEDLESFHDMRYHAMLRFSDVS</sequence>
<reference evidence="1 2" key="1">
    <citation type="journal article" date="2019" name="Int. J. Syst. Evol. Microbiol.">
        <title>Undibacterium piscinae sp. nov., isolated from Korean shiner intestine.</title>
        <authorList>
            <person name="Lee S.Y."/>
            <person name="Kang W."/>
            <person name="Kim P.S."/>
            <person name="Kim H.S."/>
            <person name="Sung H."/>
            <person name="Shin N.R."/>
            <person name="Whon T.W."/>
            <person name="Yun J.H."/>
            <person name="Lee J.Y."/>
            <person name="Lee J.Y."/>
            <person name="Jung M.J."/>
            <person name="Jeong Y.S."/>
            <person name="Tak E.J."/>
            <person name="Han J.E."/>
            <person name="Hyun D.W."/>
            <person name="Kang M.S."/>
            <person name="Lee K.E."/>
            <person name="Lee B.H."/>
            <person name="Bae J.W."/>
        </authorList>
    </citation>
    <scope>NUCLEOTIDE SEQUENCE [LARGE SCALE GENOMIC DNA]</scope>
    <source>
        <strain evidence="1 2">S11R28</strain>
    </source>
</reference>
<accession>A0A6M4A995</accession>
<evidence type="ECO:0000313" key="2">
    <source>
        <dbReference type="Proteomes" id="UP000274350"/>
    </source>
</evidence>
<dbReference type="EMBL" id="CP051152">
    <property type="protein sequence ID" value="QJQ06609.1"/>
    <property type="molecule type" value="Genomic_DNA"/>
</dbReference>
<protein>
    <submittedName>
        <fullName evidence="1">Uncharacterized protein</fullName>
    </submittedName>
</protein>
<evidence type="ECO:0000313" key="1">
    <source>
        <dbReference type="EMBL" id="QJQ06609.1"/>
    </source>
</evidence>
<gene>
    <name evidence="1" type="ORF">EJG51_013020</name>
</gene>